<feature type="compositionally biased region" description="Polar residues" evidence="1">
    <location>
        <begin position="1"/>
        <end position="19"/>
    </location>
</feature>
<proteinExistence type="predicted"/>
<feature type="non-terminal residue" evidence="2">
    <location>
        <position position="238"/>
    </location>
</feature>
<dbReference type="EMBL" id="JAJJHW010000014">
    <property type="protein sequence ID" value="KAH8388269.1"/>
    <property type="molecule type" value="Genomic_DNA"/>
</dbReference>
<keyword evidence="3" id="KW-1185">Reference proteome</keyword>
<feature type="region of interest" description="Disordered" evidence="1">
    <location>
        <begin position="1"/>
        <end position="38"/>
    </location>
</feature>
<evidence type="ECO:0000313" key="2">
    <source>
        <dbReference type="EMBL" id="KAH8388269.1"/>
    </source>
</evidence>
<comment type="caution">
    <text evidence="2">The sequence shown here is derived from an EMBL/GenBank/DDBJ whole genome shotgun (WGS) entry which is preliminary data.</text>
</comment>
<name>A0AAD4KC96_9MUSC</name>
<dbReference type="AlphaFoldDB" id="A0AAD4KC96"/>
<feature type="compositionally biased region" description="Basic and acidic residues" evidence="1">
    <location>
        <begin position="162"/>
        <end position="172"/>
    </location>
</feature>
<protein>
    <submittedName>
        <fullName evidence="2">Uncharacterized protein</fullName>
    </submittedName>
</protein>
<feature type="region of interest" description="Disordered" evidence="1">
    <location>
        <begin position="135"/>
        <end position="190"/>
    </location>
</feature>
<accession>A0AAD4KC96</accession>
<evidence type="ECO:0000256" key="1">
    <source>
        <dbReference type="SAM" id="MobiDB-lite"/>
    </source>
</evidence>
<feature type="compositionally biased region" description="Polar residues" evidence="1">
    <location>
        <begin position="28"/>
        <end position="38"/>
    </location>
</feature>
<dbReference type="Proteomes" id="UP001200034">
    <property type="component" value="Unassembled WGS sequence"/>
</dbReference>
<reference evidence="2" key="1">
    <citation type="journal article" date="2021" name="Mol. Ecol. Resour.">
        <title>Phylogenomic analyses of the genus Drosophila reveals genomic signals of climate adaptation.</title>
        <authorList>
            <person name="Li F."/>
            <person name="Rane R.V."/>
            <person name="Luria V."/>
            <person name="Xiong Z."/>
            <person name="Chen J."/>
            <person name="Li Z."/>
            <person name="Catullo R.A."/>
            <person name="Griffin P.C."/>
            <person name="Schiffer M."/>
            <person name="Pearce S."/>
            <person name="Lee S.F."/>
            <person name="McElroy K."/>
            <person name="Stocker A."/>
            <person name="Shirriffs J."/>
            <person name="Cockerell F."/>
            <person name="Coppin C."/>
            <person name="Sgro C.M."/>
            <person name="Karger A."/>
            <person name="Cain J.W."/>
            <person name="Weber J.A."/>
            <person name="Santpere G."/>
            <person name="Kirschner M.W."/>
            <person name="Hoffmann A.A."/>
            <person name="Oakeshott J.G."/>
            <person name="Zhang G."/>
        </authorList>
    </citation>
    <scope>NUCLEOTIDE SEQUENCE</scope>
    <source>
        <strain evidence="2">BGI-SZ-2011g</strain>
    </source>
</reference>
<sequence length="238" mass="27211">NQNEINTVQPEQSDSPENTDQPEEANQTDDTNTGTESQCAPNEVFIVQKGCVDRELYLERLLLNTWNDDTINAARDEAGLKPTVECKEGEVLNAFGCAPVKQKIATREWKRPTIDHGQLYDNMVLKSSDGIPTLDRFKGSHGSASKSRRTSFSSSVQRRNRKTNENPSRDVSHTVGHNRPRSYAFLPGRKLQSQRKCRPYEVLARFNRCIRKRGKTGLYKHTDHQYGIQQRHQHEAFN</sequence>
<organism evidence="2 3">
    <name type="scientific">Drosophila rubida</name>
    <dbReference type="NCBI Taxonomy" id="30044"/>
    <lineage>
        <taxon>Eukaryota</taxon>
        <taxon>Metazoa</taxon>
        <taxon>Ecdysozoa</taxon>
        <taxon>Arthropoda</taxon>
        <taxon>Hexapoda</taxon>
        <taxon>Insecta</taxon>
        <taxon>Pterygota</taxon>
        <taxon>Neoptera</taxon>
        <taxon>Endopterygota</taxon>
        <taxon>Diptera</taxon>
        <taxon>Brachycera</taxon>
        <taxon>Muscomorpha</taxon>
        <taxon>Ephydroidea</taxon>
        <taxon>Drosophilidae</taxon>
        <taxon>Drosophila</taxon>
    </lineage>
</organism>
<gene>
    <name evidence="2" type="ORF">KR093_002319</name>
</gene>
<feature type="non-terminal residue" evidence="2">
    <location>
        <position position="1"/>
    </location>
</feature>
<evidence type="ECO:0000313" key="3">
    <source>
        <dbReference type="Proteomes" id="UP001200034"/>
    </source>
</evidence>